<feature type="transmembrane region" description="Helical" evidence="1">
    <location>
        <begin position="30"/>
        <end position="49"/>
    </location>
</feature>
<keyword evidence="3" id="KW-1185">Reference proteome</keyword>
<evidence type="ECO:0000313" key="3">
    <source>
        <dbReference type="Proteomes" id="UP001166585"/>
    </source>
</evidence>
<reference evidence="2" key="1">
    <citation type="submission" date="2021-05" db="EMBL/GenBank/DDBJ databases">
        <authorList>
            <person name="Sun Q."/>
            <person name="Inoue M."/>
        </authorList>
    </citation>
    <scope>NUCLEOTIDE SEQUENCE</scope>
    <source>
        <strain evidence="2">VKM B-3255</strain>
    </source>
</reference>
<keyword evidence="1" id="KW-1133">Transmembrane helix</keyword>
<protein>
    <submittedName>
        <fullName evidence="2">Uncharacterized protein</fullName>
    </submittedName>
</protein>
<dbReference type="RefSeq" id="WP_213754292.1">
    <property type="nucleotide sequence ID" value="NZ_JAHCQH010000014.1"/>
</dbReference>
<keyword evidence="1" id="KW-0472">Membrane</keyword>
<evidence type="ECO:0000256" key="1">
    <source>
        <dbReference type="SAM" id="Phobius"/>
    </source>
</evidence>
<organism evidence="2 3">
    <name type="scientific">Ancylobacter radicis</name>
    <dbReference type="NCBI Taxonomy" id="2836179"/>
    <lineage>
        <taxon>Bacteria</taxon>
        <taxon>Pseudomonadati</taxon>
        <taxon>Pseudomonadota</taxon>
        <taxon>Alphaproteobacteria</taxon>
        <taxon>Hyphomicrobiales</taxon>
        <taxon>Xanthobacteraceae</taxon>
        <taxon>Ancylobacter</taxon>
    </lineage>
</organism>
<evidence type="ECO:0000313" key="2">
    <source>
        <dbReference type="EMBL" id="MBS9476456.1"/>
    </source>
</evidence>
<name>A0ABS5R4A2_9HYPH</name>
<dbReference type="InterPro" id="IPR006311">
    <property type="entry name" value="TAT_signal"/>
</dbReference>
<accession>A0ABS5R4A2</accession>
<comment type="caution">
    <text evidence="2">The sequence shown here is derived from an EMBL/GenBank/DDBJ whole genome shotgun (WGS) entry which is preliminary data.</text>
</comment>
<dbReference type="PROSITE" id="PS51318">
    <property type="entry name" value="TAT"/>
    <property type="match status" value="1"/>
</dbReference>
<dbReference type="Proteomes" id="UP001166585">
    <property type="component" value="Unassembled WGS sequence"/>
</dbReference>
<dbReference type="EMBL" id="JAHCQH010000014">
    <property type="protein sequence ID" value="MBS9476456.1"/>
    <property type="molecule type" value="Genomic_DNA"/>
</dbReference>
<keyword evidence="1" id="KW-0812">Transmembrane</keyword>
<sequence length="54" mass="5568">MNHPHRSRRARATAIALRAEDARQALIRRALLAVSGGLIAAAAVAALALRGAGI</sequence>
<gene>
    <name evidence="2" type="ORF">KIP89_04980</name>
</gene>
<proteinExistence type="predicted"/>